<evidence type="ECO:0000313" key="2">
    <source>
        <dbReference type="EMBL" id="KAF2116068.1"/>
    </source>
</evidence>
<dbReference type="AlphaFoldDB" id="A0A6A5ZCE7"/>
<reference evidence="2" key="1">
    <citation type="journal article" date="2020" name="Stud. Mycol.">
        <title>101 Dothideomycetes genomes: a test case for predicting lifestyles and emergence of pathogens.</title>
        <authorList>
            <person name="Haridas S."/>
            <person name="Albert R."/>
            <person name="Binder M."/>
            <person name="Bloem J."/>
            <person name="Labutti K."/>
            <person name="Salamov A."/>
            <person name="Andreopoulos B."/>
            <person name="Baker S."/>
            <person name="Barry K."/>
            <person name="Bills G."/>
            <person name="Bluhm B."/>
            <person name="Cannon C."/>
            <person name="Castanera R."/>
            <person name="Culley D."/>
            <person name="Daum C."/>
            <person name="Ezra D."/>
            <person name="Gonzalez J."/>
            <person name="Henrissat B."/>
            <person name="Kuo A."/>
            <person name="Liang C."/>
            <person name="Lipzen A."/>
            <person name="Lutzoni F."/>
            <person name="Magnuson J."/>
            <person name="Mondo S."/>
            <person name="Nolan M."/>
            <person name="Ohm R."/>
            <person name="Pangilinan J."/>
            <person name="Park H.-J."/>
            <person name="Ramirez L."/>
            <person name="Alfaro M."/>
            <person name="Sun H."/>
            <person name="Tritt A."/>
            <person name="Yoshinaga Y."/>
            <person name="Zwiers L.-H."/>
            <person name="Turgeon B."/>
            <person name="Goodwin S."/>
            <person name="Spatafora J."/>
            <person name="Crous P."/>
            <person name="Grigoriev I."/>
        </authorList>
    </citation>
    <scope>NUCLEOTIDE SEQUENCE</scope>
    <source>
        <strain evidence="2">CBS 627.86</strain>
    </source>
</reference>
<feature type="region of interest" description="Disordered" evidence="1">
    <location>
        <begin position="136"/>
        <end position="182"/>
    </location>
</feature>
<sequence>MIAVVVLDTGLFTPWTNAANKTEYPTSEPSGYWEPKRWAMVGHDDGHVLLQRETSSWRCLEMYVSGSSARQQCMRAKIEITRGWLARAIAHRGMGSVIFMPSLSESTRGRQCSLLHARVRRSSQRGERRIRMVEEAREQGADGLSETFSNRASATLHSPRTPAKANRGSRRLQRETLRSSHV</sequence>
<keyword evidence="3" id="KW-1185">Reference proteome</keyword>
<evidence type="ECO:0000313" key="3">
    <source>
        <dbReference type="Proteomes" id="UP000799770"/>
    </source>
</evidence>
<name>A0A6A5ZCE7_9PLEO</name>
<organism evidence="2 3">
    <name type="scientific">Lophiotrema nucula</name>
    <dbReference type="NCBI Taxonomy" id="690887"/>
    <lineage>
        <taxon>Eukaryota</taxon>
        <taxon>Fungi</taxon>
        <taxon>Dikarya</taxon>
        <taxon>Ascomycota</taxon>
        <taxon>Pezizomycotina</taxon>
        <taxon>Dothideomycetes</taxon>
        <taxon>Pleosporomycetidae</taxon>
        <taxon>Pleosporales</taxon>
        <taxon>Lophiotremataceae</taxon>
        <taxon>Lophiotrema</taxon>
    </lineage>
</organism>
<accession>A0A6A5ZCE7</accession>
<feature type="compositionally biased region" description="Basic and acidic residues" evidence="1">
    <location>
        <begin position="172"/>
        <end position="182"/>
    </location>
</feature>
<dbReference type="Proteomes" id="UP000799770">
    <property type="component" value="Unassembled WGS sequence"/>
</dbReference>
<protein>
    <submittedName>
        <fullName evidence="2">Uncharacterized protein</fullName>
    </submittedName>
</protein>
<gene>
    <name evidence="2" type="ORF">BDV96DRAFT_41353</name>
</gene>
<proteinExistence type="predicted"/>
<evidence type="ECO:0000256" key="1">
    <source>
        <dbReference type="SAM" id="MobiDB-lite"/>
    </source>
</evidence>
<dbReference type="EMBL" id="ML977321">
    <property type="protein sequence ID" value="KAF2116068.1"/>
    <property type="molecule type" value="Genomic_DNA"/>
</dbReference>
<feature type="compositionally biased region" description="Polar residues" evidence="1">
    <location>
        <begin position="146"/>
        <end position="158"/>
    </location>
</feature>